<dbReference type="Gene3D" id="1.20.1300.10">
    <property type="entry name" value="Fumarate reductase/succinate dehydrogenase, transmembrane subunit"/>
    <property type="match status" value="1"/>
</dbReference>
<dbReference type="VEuPathDB" id="FungiDB:BTJ68_03151"/>
<organism evidence="10 11">
    <name type="scientific">Hortaea werneckii</name>
    <name type="common">Black yeast</name>
    <name type="synonym">Cladosporium werneckii</name>
    <dbReference type="NCBI Taxonomy" id="91943"/>
    <lineage>
        <taxon>Eukaryota</taxon>
        <taxon>Fungi</taxon>
        <taxon>Dikarya</taxon>
        <taxon>Ascomycota</taxon>
        <taxon>Pezizomycotina</taxon>
        <taxon>Dothideomycetes</taxon>
        <taxon>Dothideomycetidae</taxon>
        <taxon>Mycosphaerellales</taxon>
        <taxon>Teratosphaeriaceae</taxon>
        <taxon>Hortaea</taxon>
    </lineage>
</organism>
<dbReference type="EMBL" id="QWIO01000141">
    <property type="protein sequence ID" value="RMZ07043.1"/>
    <property type="molecule type" value="Genomic_DNA"/>
</dbReference>
<dbReference type="GO" id="GO:0046872">
    <property type="term" value="F:metal ion binding"/>
    <property type="evidence" value="ECO:0007669"/>
    <property type="project" value="UniProtKB-KW"/>
</dbReference>
<dbReference type="InterPro" id="IPR000701">
    <property type="entry name" value="SuccDH_FuR_B_TM-su"/>
</dbReference>
<keyword evidence="3 9" id="KW-0812">Transmembrane</keyword>
<dbReference type="PANTHER" id="PTHR10978">
    <property type="entry name" value="SUCCINATE DEHYDROGENASE CYTOCHROME B560 SUBUNIT"/>
    <property type="match status" value="1"/>
</dbReference>
<evidence type="ECO:0000256" key="9">
    <source>
        <dbReference type="SAM" id="Phobius"/>
    </source>
</evidence>
<evidence type="ECO:0000256" key="2">
    <source>
        <dbReference type="ARBA" id="ARBA00022617"/>
    </source>
</evidence>
<feature type="compositionally biased region" description="Basic and acidic residues" evidence="8">
    <location>
        <begin position="11"/>
        <end position="38"/>
    </location>
</feature>
<sequence length="255" mass="28665">MEFHQLPGADFDVRSHWPAKRASELRGRPQPEPRRDPEAASPRPYWPTILPEPILHSKYTSYAADMLSQRIAQQTLRRMAAQQPASRLLAPSAAIRTSNAIVNQRRWATAQPMEKLNELDARNKILAQQRLNRPVSPHLAIYKPQITWYSSIIHRITGCALSGGFYVFGALYLIAPAMGWHLESSVLAAGFASWPVVLQFLSKFAVGWTFTFKCFNGMRHLIWDTATMMTNKQVNQSGWFAVGASALSALALCFL</sequence>
<evidence type="ECO:0000256" key="6">
    <source>
        <dbReference type="ARBA" id="ARBA00023004"/>
    </source>
</evidence>
<dbReference type="PROSITE" id="PS01000">
    <property type="entry name" value="SDH_CYT_1"/>
    <property type="match status" value="1"/>
</dbReference>
<keyword evidence="7 9" id="KW-0472">Membrane</keyword>
<dbReference type="Proteomes" id="UP000269539">
    <property type="component" value="Unassembled WGS sequence"/>
</dbReference>
<accession>A0A3M7H182</accession>
<protein>
    <recommendedName>
        <fullName evidence="12">Succinate dehydrogenase cytochrome b560 subunit</fullName>
    </recommendedName>
</protein>
<keyword evidence="6" id="KW-0408">Iron</keyword>
<evidence type="ECO:0000313" key="11">
    <source>
        <dbReference type="Proteomes" id="UP000269539"/>
    </source>
</evidence>
<dbReference type="InterPro" id="IPR018495">
    <property type="entry name" value="Succ_DH_cyt_bsu_CS"/>
</dbReference>
<reference evidence="10 11" key="1">
    <citation type="journal article" date="2018" name="BMC Genomics">
        <title>Genomic evidence for intraspecific hybridization in a clonal and extremely halotolerant yeast.</title>
        <authorList>
            <person name="Gostincar C."/>
            <person name="Stajich J.E."/>
            <person name="Zupancic J."/>
            <person name="Zalar P."/>
            <person name="Gunde-Cimerman N."/>
        </authorList>
    </citation>
    <scope>NUCLEOTIDE SEQUENCE [LARGE SCALE GENOMIC DNA]</scope>
    <source>
        <strain evidence="10 11">EXF-10513</strain>
    </source>
</reference>
<feature type="transmembrane region" description="Helical" evidence="9">
    <location>
        <begin position="186"/>
        <end position="210"/>
    </location>
</feature>
<keyword evidence="5 9" id="KW-1133">Transmembrane helix</keyword>
<evidence type="ECO:0000256" key="8">
    <source>
        <dbReference type="SAM" id="MobiDB-lite"/>
    </source>
</evidence>
<dbReference type="GO" id="GO:0006121">
    <property type="term" value="P:mitochondrial electron transport, succinate to ubiquinone"/>
    <property type="evidence" value="ECO:0007669"/>
    <property type="project" value="TreeGrafter"/>
</dbReference>
<evidence type="ECO:0000256" key="5">
    <source>
        <dbReference type="ARBA" id="ARBA00022989"/>
    </source>
</evidence>
<dbReference type="GO" id="GO:0009055">
    <property type="term" value="F:electron transfer activity"/>
    <property type="evidence" value="ECO:0007669"/>
    <property type="project" value="InterPro"/>
</dbReference>
<dbReference type="InterPro" id="IPR014314">
    <property type="entry name" value="Succ_DH_cytb556"/>
</dbReference>
<keyword evidence="4" id="KW-0479">Metal-binding</keyword>
<feature type="transmembrane region" description="Helical" evidence="9">
    <location>
        <begin position="237"/>
        <end position="254"/>
    </location>
</feature>
<comment type="subcellular location">
    <subcellularLocation>
        <location evidence="1">Membrane</location>
        <topology evidence="1">Multi-pass membrane protein</topology>
    </subcellularLocation>
</comment>
<dbReference type="NCBIfam" id="TIGR02970">
    <property type="entry name" value="succ_dehyd_cytB"/>
    <property type="match status" value="1"/>
</dbReference>
<proteinExistence type="predicted"/>
<dbReference type="SUPFAM" id="SSF81343">
    <property type="entry name" value="Fumarate reductase respiratory complex transmembrane subunits"/>
    <property type="match status" value="1"/>
</dbReference>
<name>A0A3M7H182_HORWE</name>
<evidence type="ECO:0000313" key="10">
    <source>
        <dbReference type="EMBL" id="RMZ07043.1"/>
    </source>
</evidence>
<dbReference type="GO" id="GO:0016020">
    <property type="term" value="C:membrane"/>
    <property type="evidence" value="ECO:0007669"/>
    <property type="project" value="UniProtKB-SubCell"/>
</dbReference>
<dbReference type="InterPro" id="IPR034804">
    <property type="entry name" value="SQR/QFR_C/D"/>
</dbReference>
<dbReference type="CDD" id="cd03499">
    <property type="entry name" value="SQR_TypeC_SdhC"/>
    <property type="match status" value="1"/>
</dbReference>
<feature type="region of interest" description="Disordered" evidence="8">
    <location>
        <begin position="1"/>
        <end position="47"/>
    </location>
</feature>
<comment type="caution">
    <text evidence="10">The sequence shown here is derived from an EMBL/GenBank/DDBJ whole genome shotgun (WGS) entry which is preliminary data.</text>
</comment>
<dbReference type="AlphaFoldDB" id="A0A3M7H182"/>
<dbReference type="GO" id="GO:0005739">
    <property type="term" value="C:mitochondrion"/>
    <property type="evidence" value="ECO:0007669"/>
    <property type="project" value="GOC"/>
</dbReference>
<dbReference type="GO" id="GO:0006099">
    <property type="term" value="P:tricarboxylic acid cycle"/>
    <property type="evidence" value="ECO:0007669"/>
    <property type="project" value="InterPro"/>
</dbReference>
<gene>
    <name evidence="10" type="ORF">D0864_02087</name>
</gene>
<evidence type="ECO:0000256" key="7">
    <source>
        <dbReference type="ARBA" id="ARBA00023136"/>
    </source>
</evidence>
<feature type="transmembrane region" description="Helical" evidence="9">
    <location>
        <begin position="152"/>
        <end position="174"/>
    </location>
</feature>
<evidence type="ECO:0000256" key="1">
    <source>
        <dbReference type="ARBA" id="ARBA00004141"/>
    </source>
</evidence>
<dbReference type="PANTHER" id="PTHR10978:SF5">
    <property type="entry name" value="SUCCINATE DEHYDROGENASE CYTOCHROME B560 SUBUNIT, MITOCHONDRIAL"/>
    <property type="match status" value="1"/>
</dbReference>
<evidence type="ECO:0008006" key="12">
    <source>
        <dbReference type="Google" id="ProtNLM"/>
    </source>
</evidence>
<evidence type="ECO:0000256" key="4">
    <source>
        <dbReference type="ARBA" id="ARBA00022723"/>
    </source>
</evidence>
<dbReference type="Pfam" id="PF01127">
    <property type="entry name" value="Sdh_cyt"/>
    <property type="match status" value="1"/>
</dbReference>
<evidence type="ECO:0000256" key="3">
    <source>
        <dbReference type="ARBA" id="ARBA00022692"/>
    </source>
</evidence>
<keyword evidence="2" id="KW-0349">Heme</keyword>